<dbReference type="InterPro" id="IPR004134">
    <property type="entry name" value="Peptidase_C1B"/>
</dbReference>
<reference evidence="7 8" key="1">
    <citation type="journal article" date="2015" name="Genome Announc.">
        <title>Expanding the biotechnology potential of lactobacilli through comparative genomics of 213 strains and associated genera.</title>
        <authorList>
            <person name="Sun Z."/>
            <person name="Harris H.M."/>
            <person name="McCann A."/>
            <person name="Guo C."/>
            <person name="Argimon S."/>
            <person name="Zhang W."/>
            <person name="Yang X."/>
            <person name="Jeffery I.B."/>
            <person name="Cooney J.C."/>
            <person name="Kagawa T.F."/>
            <person name="Liu W."/>
            <person name="Song Y."/>
            <person name="Salvetti E."/>
            <person name="Wrobel A."/>
            <person name="Rasinkangas P."/>
            <person name="Parkhill J."/>
            <person name="Rea M.C."/>
            <person name="O'Sullivan O."/>
            <person name="Ritari J."/>
            <person name="Douillard F.P."/>
            <person name="Paul Ross R."/>
            <person name="Yang R."/>
            <person name="Briner A.E."/>
            <person name="Felis G.E."/>
            <person name="de Vos W.M."/>
            <person name="Barrangou R."/>
            <person name="Klaenhammer T.R."/>
            <person name="Caufield P.W."/>
            <person name="Cui Y."/>
            <person name="Zhang H."/>
            <person name="O'Toole P.W."/>
        </authorList>
    </citation>
    <scope>NUCLEOTIDE SEQUENCE [LARGE SCALE GENOMIC DNA]</scope>
    <source>
        <strain evidence="7 8">DSM 20505</strain>
    </source>
</reference>
<comment type="subcellular location">
    <subcellularLocation>
        <location evidence="1">Cytoplasm</location>
    </subcellularLocation>
</comment>
<dbReference type="Proteomes" id="UP000051679">
    <property type="component" value="Unassembled WGS sequence"/>
</dbReference>
<dbReference type="Pfam" id="PF03051">
    <property type="entry name" value="Peptidase_C1_2"/>
    <property type="match status" value="1"/>
</dbReference>
<protein>
    <recommendedName>
        <fullName evidence="5">Aminopeptidase</fullName>
    </recommendedName>
</protein>
<dbReference type="GO" id="GO:0009636">
    <property type="term" value="P:response to toxic substance"/>
    <property type="evidence" value="ECO:0007669"/>
    <property type="project" value="TreeGrafter"/>
</dbReference>
<dbReference type="GO" id="GO:0070005">
    <property type="term" value="F:cysteine-type aminopeptidase activity"/>
    <property type="evidence" value="ECO:0007669"/>
    <property type="project" value="InterPro"/>
</dbReference>
<proteinExistence type="inferred from homology"/>
<dbReference type="CDD" id="cd00585">
    <property type="entry name" value="Peptidase_C1B"/>
    <property type="match status" value="1"/>
</dbReference>
<dbReference type="PANTHER" id="PTHR10363:SF2">
    <property type="entry name" value="BLEOMYCIN HYDROLASE"/>
    <property type="match status" value="1"/>
</dbReference>
<dbReference type="GO" id="GO:0006508">
    <property type="term" value="P:proteolysis"/>
    <property type="evidence" value="ECO:0007669"/>
    <property type="project" value="UniProtKB-KW"/>
</dbReference>
<comment type="caution">
    <text evidence="7">The sequence shown here is derived from an EMBL/GenBank/DDBJ whole genome shotgun (WGS) entry which is preliminary data.</text>
</comment>
<evidence type="ECO:0000313" key="7">
    <source>
        <dbReference type="EMBL" id="KRM56577.1"/>
    </source>
</evidence>
<dbReference type="PROSITE" id="PS00639">
    <property type="entry name" value="THIOL_PROTEASE_HIS"/>
    <property type="match status" value="1"/>
</dbReference>
<evidence type="ECO:0000256" key="6">
    <source>
        <dbReference type="PIRSR" id="PIRSR005700-1"/>
    </source>
</evidence>
<evidence type="ECO:0000256" key="5">
    <source>
        <dbReference type="PIRNR" id="PIRNR005700"/>
    </source>
</evidence>
<keyword evidence="4 5" id="KW-0788">Thiol protease</keyword>
<feature type="active site" evidence="6">
    <location>
        <position position="361"/>
    </location>
</feature>
<gene>
    <name evidence="7" type="ORF">FC18_GL002060</name>
</gene>
<keyword evidence="3 5" id="KW-0378">Hydrolase</keyword>
<dbReference type="PIRSF" id="PIRSF005700">
    <property type="entry name" value="PepC"/>
    <property type="match status" value="1"/>
</dbReference>
<evidence type="ECO:0000256" key="2">
    <source>
        <dbReference type="ARBA" id="ARBA00022670"/>
    </source>
</evidence>
<dbReference type="InterPro" id="IPR025660">
    <property type="entry name" value="Pept_his_AS"/>
</dbReference>
<dbReference type="SUPFAM" id="SSF54001">
    <property type="entry name" value="Cysteine proteinases"/>
    <property type="match status" value="1"/>
</dbReference>
<dbReference type="STRING" id="1291052.FC18_GL002060"/>
<keyword evidence="8" id="KW-1185">Reference proteome</keyword>
<dbReference type="RefSeq" id="WP_054676448.1">
    <property type="nucleotide sequence ID" value="NZ_AYYO01000003.1"/>
</dbReference>
<organism evidence="7 8">
    <name type="scientific">Lacticaseibacillus sharpeae JCM 1186 = DSM 20505</name>
    <dbReference type="NCBI Taxonomy" id="1291052"/>
    <lineage>
        <taxon>Bacteria</taxon>
        <taxon>Bacillati</taxon>
        <taxon>Bacillota</taxon>
        <taxon>Bacilli</taxon>
        <taxon>Lactobacillales</taxon>
        <taxon>Lactobacillaceae</taxon>
        <taxon>Lacticaseibacillus</taxon>
    </lineage>
</organism>
<comment type="similarity">
    <text evidence="5">Belongs to the peptidase C1 family.</text>
</comment>
<dbReference type="Gene3D" id="3.90.70.10">
    <property type="entry name" value="Cysteine proteinases"/>
    <property type="match status" value="1"/>
</dbReference>
<evidence type="ECO:0000313" key="8">
    <source>
        <dbReference type="Proteomes" id="UP000051679"/>
    </source>
</evidence>
<dbReference type="PATRIC" id="fig|1291052.5.peg.2123"/>
<dbReference type="PANTHER" id="PTHR10363">
    <property type="entry name" value="BLEOMYCIN HYDROLASE"/>
    <property type="match status" value="1"/>
</dbReference>
<keyword evidence="2 5" id="KW-0645">Protease</keyword>
<dbReference type="OrthoDB" id="1111399at2"/>
<dbReference type="GO" id="GO:0005737">
    <property type="term" value="C:cytoplasm"/>
    <property type="evidence" value="ECO:0007669"/>
    <property type="project" value="UniProtKB-SubCell"/>
</dbReference>
<dbReference type="GO" id="GO:0043418">
    <property type="term" value="P:homocysteine catabolic process"/>
    <property type="evidence" value="ECO:0007669"/>
    <property type="project" value="TreeGrafter"/>
</dbReference>
<sequence>MAKSISFDQIASYKQDLAATPGSSAIAKAVQNVGPLAASRDTLGKADLEPVFSDEIATDDVTNQKQSGRCWLFSELNTMRHFSSAKFGIKNLEFSQAYNAFYDRLEKSNLFLEHIIATADRPITDREVAEYLAQPNGDGGQFDNAAALIAKYGVVPKSVMPETYHSSRTAALNGTLNLKLRKDAIELRKAIADRQDPETAKQAQLSDIYRILAYAYGEPVKTFTFEYRDKDNNYHIDKDLTPKAFYDKYIGWDLDEYVTLVSTPEAGKEYYQPYNLPSQDTVVGGRPITMVNVPRADLEQMAIAQIKAGETIWFGNDVGQSSERKSGTLQGDLYDLSSLFGTDMTLDKGNRFATRQAEVTHAMVLTGVNLVDGQPTKWKVENSWGKENGHDGYFVADEKWFTDYAYEVVIKKSLLTPEIKAALEKTPIALPAWDTLR</sequence>
<name>A0A0R1ZNI2_9LACO</name>
<accession>A0A0R1ZNI2</accession>
<dbReference type="AlphaFoldDB" id="A0A0R1ZNI2"/>
<feature type="active site" evidence="6">
    <location>
        <position position="382"/>
    </location>
</feature>
<dbReference type="EMBL" id="AYYO01000003">
    <property type="protein sequence ID" value="KRM56577.1"/>
    <property type="molecule type" value="Genomic_DNA"/>
</dbReference>
<dbReference type="InterPro" id="IPR038765">
    <property type="entry name" value="Papain-like_cys_pep_sf"/>
</dbReference>
<keyword evidence="5" id="KW-0031">Aminopeptidase</keyword>
<evidence type="ECO:0000256" key="3">
    <source>
        <dbReference type="ARBA" id="ARBA00022801"/>
    </source>
</evidence>
<evidence type="ECO:0000256" key="4">
    <source>
        <dbReference type="ARBA" id="ARBA00022807"/>
    </source>
</evidence>
<feature type="active site" evidence="6">
    <location>
        <position position="70"/>
    </location>
</feature>
<evidence type="ECO:0000256" key="1">
    <source>
        <dbReference type="ARBA" id="ARBA00004496"/>
    </source>
</evidence>